<evidence type="ECO:0000313" key="2">
    <source>
        <dbReference type="EMBL" id="MFF3569286.1"/>
    </source>
</evidence>
<dbReference type="SUPFAM" id="SSF54427">
    <property type="entry name" value="NTF2-like"/>
    <property type="match status" value="1"/>
</dbReference>
<dbReference type="Gene3D" id="3.10.450.50">
    <property type="match status" value="1"/>
</dbReference>
<proteinExistence type="predicted"/>
<sequence>MEVWVSGSSEITELAQPTARHACEQLIHSFAWHLDQHSPPERIADLFTIDGIWELPSNELRAEGRDELVRYFGAFSPAIVSRRLCTNVLFELTATDTARASSYFTTFRVDGASGNGPLPVPPVTQVGMYSDQFRCVDGTWLIARRTTSATFVAPMPRVQAVDAVRS</sequence>
<dbReference type="CDD" id="cd00531">
    <property type="entry name" value="NTF2_like"/>
    <property type="match status" value="1"/>
</dbReference>
<gene>
    <name evidence="2" type="ORF">ACFYXQ_16065</name>
</gene>
<accession>A0ABW6S2A1</accession>
<evidence type="ECO:0000259" key="1">
    <source>
        <dbReference type="Pfam" id="PF13577"/>
    </source>
</evidence>
<dbReference type="Proteomes" id="UP001601992">
    <property type="component" value="Unassembled WGS sequence"/>
</dbReference>
<name>A0ABW6S2A1_9NOCA</name>
<dbReference type="Pfam" id="PF13577">
    <property type="entry name" value="SnoaL_4"/>
    <property type="match status" value="1"/>
</dbReference>
<evidence type="ECO:0000313" key="3">
    <source>
        <dbReference type="Proteomes" id="UP001601992"/>
    </source>
</evidence>
<dbReference type="InterPro" id="IPR037401">
    <property type="entry name" value="SnoaL-like"/>
</dbReference>
<reference evidence="2 3" key="1">
    <citation type="submission" date="2024-10" db="EMBL/GenBank/DDBJ databases">
        <title>The Natural Products Discovery Center: Release of the First 8490 Sequenced Strains for Exploring Actinobacteria Biosynthetic Diversity.</title>
        <authorList>
            <person name="Kalkreuter E."/>
            <person name="Kautsar S.A."/>
            <person name="Yang D."/>
            <person name="Bader C.D."/>
            <person name="Teijaro C.N."/>
            <person name="Fluegel L."/>
            <person name="Davis C.M."/>
            <person name="Simpson J.R."/>
            <person name="Lauterbach L."/>
            <person name="Steele A.D."/>
            <person name="Gui C."/>
            <person name="Meng S."/>
            <person name="Li G."/>
            <person name="Viehrig K."/>
            <person name="Ye F."/>
            <person name="Su P."/>
            <person name="Kiefer A.F."/>
            <person name="Nichols A."/>
            <person name="Cepeda A.J."/>
            <person name="Yan W."/>
            <person name="Fan B."/>
            <person name="Jiang Y."/>
            <person name="Adhikari A."/>
            <person name="Zheng C.-J."/>
            <person name="Schuster L."/>
            <person name="Cowan T.M."/>
            <person name="Smanski M.J."/>
            <person name="Chevrette M.G."/>
            <person name="De Carvalho L.P.S."/>
            <person name="Shen B."/>
        </authorList>
    </citation>
    <scope>NUCLEOTIDE SEQUENCE [LARGE SCALE GENOMIC DNA]</scope>
    <source>
        <strain evidence="2 3">NPDC002593</strain>
    </source>
</reference>
<organism evidence="2 3">
    <name type="scientific">Nocardia jiangxiensis</name>
    <dbReference type="NCBI Taxonomy" id="282685"/>
    <lineage>
        <taxon>Bacteria</taxon>
        <taxon>Bacillati</taxon>
        <taxon>Actinomycetota</taxon>
        <taxon>Actinomycetes</taxon>
        <taxon>Mycobacteriales</taxon>
        <taxon>Nocardiaceae</taxon>
        <taxon>Nocardia</taxon>
    </lineage>
</organism>
<dbReference type="InterPro" id="IPR032710">
    <property type="entry name" value="NTF2-like_dom_sf"/>
</dbReference>
<comment type="caution">
    <text evidence="2">The sequence shown here is derived from an EMBL/GenBank/DDBJ whole genome shotgun (WGS) entry which is preliminary data.</text>
</comment>
<protein>
    <submittedName>
        <fullName evidence="2">Nuclear transport factor 2 family protein</fullName>
    </submittedName>
</protein>
<keyword evidence="3" id="KW-1185">Reference proteome</keyword>
<dbReference type="RefSeq" id="WP_387404078.1">
    <property type="nucleotide sequence ID" value="NZ_JBIAQY010000004.1"/>
</dbReference>
<feature type="domain" description="SnoaL-like" evidence="1">
    <location>
        <begin position="18"/>
        <end position="146"/>
    </location>
</feature>
<dbReference type="EMBL" id="JBIAQY010000004">
    <property type="protein sequence ID" value="MFF3569286.1"/>
    <property type="molecule type" value="Genomic_DNA"/>
</dbReference>